<keyword evidence="4" id="KW-0496">Mitochondrion</keyword>
<dbReference type="PANTHER" id="PTHR45644:SF73">
    <property type="entry name" value="AAA-TYPE ATPASE FAMILY PROTEIN"/>
    <property type="match status" value="1"/>
</dbReference>
<dbReference type="InterPro" id="IPR003959">
    <property type="entry name" value="ATPase_AAA_core"/>
</dbReference>
<keyword evidence="3" id="KW-0067">ATP-binding</keyword>
<dbReference type="Pfam" id="PF24933">
    <property type="entry name" value="DUF7751"/>
    <property type="match status" value="1"/>
</dbReference>
<dbReference type="EMBL" id="QGNW01001126">
    <property type="protein sequence ID" value="RVW54526.1"/>
    <property type="molecule type" value="Genomic_DNA"/>
</dbReference>
<feature type="domain" description="AAA+ ATPase" evidence="5">
    <location>
        <begin position="461"/>
        <end position="598"/>
    </location>
</feature>
<accession>A0A438F3P1</accession>
<name>A0A438F3P1_VITVI</name>
<evidence type="ECO:0000256" key="4">
    <source>
        <dbReference type="ARBA" id="ARBA00023128"/>
    </source>
</evidence>
<dbReference type="GO" id="GO:0005739">
    <property type="term" value="C:mitochondrion"/>
    <property type="evidence" value="ECO:0007669"/>
    <property type="project" value="UniProtKB-SubCell"/>
</dbReference>
<dbReference type="AlphaFoldDB" id="A0A438F3P1"/>
<dbReference type="Pfam" id="PF00004">
    <property type="entry name" value="AAA"/>
    <property type="match status" value="1"/>
</dbReference>
<keyword evidence="2" id="KW-0547">Nucleotide-binding</keyword>
<evidence type="ECO:0000313" key="6">
    <source>
        <dbReference type="EMBL" id="RVW54526.1"/>
    </source>
</evidence>
<dbReference type="Gene3D" id="3.40.50.300">
    <property type="entry name" value="P-loop containing nucleotide triphosphate hydrolases"/>
    <property type="match status" value="1"/>
</dbReference>
<comment type="caution">
    <text evidence="6">The sequence shown here is derived from an EMBL/GenBank/DDBJ whole genome shotgun (WGS) entry which is preliminary data.</text>
</comment>
<proteinExistence type="predicted"/>
<organism evidence="6 7">
    <name type="scientific">Vitis vinifera</name>
    <name type="common">Grape</name>
    <dbReference type="NCBI Taxonomy" id="29760"/>
    <lineage>
        <taxon>Eukaryota</taxon>
        <taxon>Viridiplantae</taxon>
        <taxon>Streptophyta</taxon>
        <taxon>Embryophyta</taxon>
        <taxon>Tracheophyta</taxon>
        <taxon>Spermatophyta</taxon>
        <taxon>Magnoliopsida</taxon>
        <taxon>eudicotyledons</taxon>
        <taxon>Gunneridae</taxon>
        <taxon>Pentapetalae</taxon>
        <taxon>rosids</taxon>
        <taxon>Vitales</taxon>
        <taxon>Vitaceae</taxon>
        <taxon>Viteae</taxon>
        <taxon>Vitis</taxon>
    </lineage>
</organism>
<evidence type="ECO:0000313" key="7">
    <source>
        <dbReference type="Proteomes" id="UP000288805"/>
    </source>
</evidence>
<sequence>MTSAVRRSCSGGVNMNDGLGEDDVIMVGFLGWFPFPLVIDLVVSLSCALKTTLLSLFGKGPTNGYRGKVLLAFEENGSSKIGVRFDRSIPEGNDLGGLCEDDHGFFCPADLLRLDSSISDDVDKLALNELFEVASNESKSSPLILFIKDIEKSIVGNPEAYAAFKSKLDNLPENIVIIGSHTQMDSRKEKSHPGGLLFTKFGSNQTALLDLAFPDNFGRLHDRSKETPKTMKQLTRLFSKQSDDTAATELLQDESLLLDWKQQLDRDGETLKAQANIVNIRSVMMRLLLREGCPRMDLEVVKDVVSGESLDDSFKKFVSVLNRNGLDCPDLETLSIKDQSLASDSVDKLVGWALSYHFMHCSDASVRDSKLLISSESISYGLNLLQGIQSESKSLKKSLKDVVTENEFEKKLLSDVIPPSDIGVTFDDIGALENVKDTLKELVMLPLQRPELFCKGQLTKPCKGILLFGPPGTGKTMLAKAVATEAGANFINISMSSITSKWFGEGEKYVKAVFSLASKIAPSVVFVDEVDSMLGRRENPGEHEAMRKMKNEFMVNWDGLRTKDKERVLVLAATNRPFDLDEAVIRRLPRRLMVNLPDALNREKILRVILAKEELAPDVGLEAVANMTDGYSGSDLKEKALALAESRALPALYCSTDIRPLNIEDFRYAHSRYEFLICFFTEHIDVCASVSSESTNMTELLQWNELYGEGGSRKRASLSYFM</sequence>
<reference evidence="6 7" key="1">
    <citation type="journal article" date="2018" name="PLoS Genet.">
        <title>Population sequencing reveals clonal diversity and ancestral inbreeding in the grapevine cultivar Chardonnay.</title>
        <authorList>
            <person name="Roach M.J."/>
            <person name="Johnson D.L."/>
            <person name="Bohlmann J."/>
            <person name="van Vuuren H.J."/>
            <person name="Jones S.J."/>
            <person name="Pretorius I.S."/>
            <person name="Schmidt S.A."/>
            <person name="Borneman A.R."/>
        </authorList>
    </citation>
    <scope>NUCLEOTIDE SEQUENCE [LARGE SCALE GENOMIC DNA]</scope>
    <source>
        <strain evidence="7">cv. Chardonnay</strain>
        <tissue evidence="6">Leaf</tissue>
    </source>
</reference>
<dbReference type="FunFam" id="3.40.50.300:FF:000416">
    <property type="entry name" value="p-loop nucleoside triphosphate hydrolase superfamily protein"/>
    <property type="match status" value="1"/>
</dbReference>
<dbReference type="GO" id="GO:0005524">
    <property type="term" value="F:ATP binding"/>
    <property type="evidence" value="ECO:0007669"/>
    <property type="project" value="UniProtKB-KW"/>
</dbReference>
<evidence type="ECO:0000256" key="2">
    <source>
        <dbReference type="ARBA" id="ARBA00022741"/>
    </source>
</evidence>
<dbReference type="InterPro" id="IPR003960">
    <property type="entry name" value="ATPase_AAA_CS"/>
</dbReference>
<evidence type="ECO:0000256" key="3">
    <source>
        <dbReference type="ARBA" id="ARBA00022840"/>
    </source>
</evidence>
<dbReference type="PANTHER" id="PTHR45644">
    <property type="entry name" value="AAA ATPASE, PUTATIVE (AFU_ORTHOLOGUE AFUA_2G12920)-RELATED-RELATED"/>
    <property type="match status" value="1"/>
</dbReference>
<dbReference type="Proteomes" id="UP000288805">
    <property type="component" value="Unassembled WGS sequence"/>
</dbReference>
<evidence type="ECO:0000259" key="5">
    <source>
        <dbReference type="SMART" id="SM00382"/>
    </source>
</evidence>
<dbReference type="InterPro" id="IPR003593">
    <property type="entry name" value="AAA+_ATPase"/>
</dbReference>
<evidence type="ECO:0000256" key="1">
    <source>
        <dbReference type="ARBA" id="ARBA00004173"/>
    </source>
</evidence>
<dbReference type="GO" id="GO:0016887">
    <property type="term" value="F:ATP hydrolysis activity"/>
    <property type="evidence" value="ECO:0007669"/>
    <property type="project" value="InterPro"/>
</dbReference>
<dbReference type="PROSITE" id="PS00674">
    <property type="entry name" value="AAA"/>
    <property type="match status" value="1"/>
</dbReference>
<dbReference type="SUPFAM" id="SSF52540">
    <property type="entry name" value="P-loop containing nucleoside triphosphate hydrolases"/>
    <property type="match status" value="1"/>
</dbReference>
<gene>
    <name evidence="6" type="primary">Atad1_1</name>
    <name evidence="6" type="ORF">CK203_071449</name>
</gene>
<dbReference type="Gene3D" id="1.10.8.60">
    <property type="match status" value="1"/>
</dbReference>
<dbReference type="InterPro" id="IPR056653">
    <property type="entry name" value="DUF7751"/>
</dbReference>
<protein>
    <submittedName>
        <fullName evidence="6">ATPase family AAA domain-containing protein 1</fullName>
    </submittedName>
</protein>
<dbReference type="InterPro" id="IPR051701">
    <property type="entry name" value="Mito_OM_Translocase_MSP1"/>
</dbReference>
<dbReference type="SMART" id="SM00382">
    <property type="entry name" value="AAA"/>
    <property type="match status" value="1"/>
</dbReference>
<comment type="subcellular location">
    <subcellularLocation>
        <location evidence="1">Mitochondrion</location>
    </subcellularLocation>
</comment>
<dbReference type="InterPro" id="IPR027417">
    <property type="entry name" value="P-loop_NTPase"/>
</dbReference>